<dbReference type="AlphaFoldDB" id="A0A1I4DK14"/>
<dbReference type="STRING" id="115433.SAMN05421835_14620"/>
<feature type="domain" description="Methyltransferase" evidence="2">
    <location>
        <begin position="56"/>
        <end position="148"/>
    </location>
</feature>
<organism evidence="3 4">
    <name type="scientific">Amycolatopsis sacchari</name>
    <dbReference type="NCBI Taxonomy" id="115433"/>
    <lineage>
        <taxon>Bacteria</taxon>
        <taxon>Bacillati</taxon>
        <taxon>Actinomycetota</taxon>
        <taxon>Actinomycetes</taxon>
        <taxon>Pseudonocardiales</taxon>
        <taxon>Pseudonocardiaceae</taxon>
        <taxon>Amycolatopsis</taxon>
    </lineage>
</organism>
<name>A0A1I4DK14_9PSEU</name>
<dbReference type="Proteomes" id="UP000199025">
    <property type="component" value="Unassembled WGS sequence"/>
</dbReference>
<dbReference type="InterPro" id="IPR049690">
    <property type="entry name" value="Daptide_MTase"/>
</dbReference>
<evidence type="ECO:0000256" key="1">
    <source>
        <dbReference type="ARBA" id="ARBA00022679"/>
    </source>
</evidence>
<dbReference type="GO" id="GO:0008168">
    <property type="term" value="F:methyltransferase activity"/>
    <property type="evidence" value="ECO:0007669"/>
    <property type="project" value="UniProtKB-KW"/>
</dbReference>
<dbReference type="NCBIfam" id="NF041820">
    <property type="entry name" value="daptide_MTase"/>
    <property type="match status" value="1"/>
</dbReference>
<keyword evidence="3" id="KW-0489">Methyltransferase</keyword>
<gene>
    <name evidence="3" type="ORF">SAMN05421835_14620</name>
</gene>
<dbReference type="InterPro" id="IPR029063">
    <property type="entry name" value="SAM-dependent_MTases_sf"/>
</dbReference>
<dbReference type="InterPro" id="IPR041698">
    <property type="entry name" value="Methyltransf_25"/>
</dbReference>
<sequence>MIAPPGTAGRLAELYGLRPRPLYGPEGSAVYDAMCRHDATELPDVLRLAQGAPGPVLELACGSGRLTLPLAARGHEVVALDSSAPLLALLKSRIRDERIDVVECDMAEFAFDRSFGLIVLAASSVCLLDAGQRAETFRRIAAHLAPGGRCYVSVLDLAGELTTGPRPRERVTVLVDDATVLTLHQHFDGRRAVRTTSLFTEAVPDGARALFTSEVAMVGSAELARELAAAGMVVQDVHRGAPGEQVRVQLVCGLAGGGDDR</sequence>
<dbReference type="Pfam" id="PF13649">
    <property type="entry name" value="Methyltransf_25"/>
    <property type="match status" value="1"/>
</dbReference>
<dbReference type="Gene3D" id="3.40.50.150">
    <property type="entry name" value="Vaccinia Virus protein VP39"/>
    <property type="match status" value="1"/>
</dbReference>
<evidence type="ECO:0000313" key="4">
    <source>
        <dbReference type="Proteomes" id="UP000199025"/>
    </source>
</evidence>
<dbReference type="PANTHER" id="PTHR43861">
    <property type="entry name" value="TRANS-ACONITATE 2-METHYLTRANSFERASE-RELATED"/>
    <property type="match status" value="1"/>
</dbReference>
<accession>A0A1I4DK14</accession>
<dbReference type="OrthoDB" id="3172472at2"/>
<dbReference type="GO" id="GO:0032259">
    <property type="term" value="P:methylation"/>
    <property type="evidence" value="ECO:0007669"/>
    <property type="project" value="UniProtKB-KW"/>
</dbReference>
<dbReference type="SUPFAM" id="SSF53335">
    <property type="entry name" value="S-adenosyl-L-methionine-dependent methyltransferases"/>
    <property type="match status" value="1"/>
</dbReference>
<proteinExistence type="predicted"/>
<reference evidence="3 4" key="1">
    <citation type="submission" date="2016-10" db="EMBL/GenBank/DDBJ databases">
        <authorList>
            <person name="de Groot N.N."/>
        </authorList>
    </citation>
    <scope>NUCLEOTIDE SEQUENCE [LARGE SCALE GENOMIC DNA]</scope>
    <source>
        <strain evidence="3 4">DSM 44468</strain>
    </source>
</reference>
<keyword evidence="1 3" id="KW-0808">Transferase</keyword>
<dbReference type="EMBL" id="FORP01000046">
    <property type="protein sequence ID" value="SFK92366.1"/>
    <property type="molecule type" value="Genomic_DNA"/>
</dbReference>
<keyword evidence="4" id="KW-1185">Reference proteome</keyword>
<protein>
    <submittedName>
        <fullName evidence="3">Methyltransferase domain-containing protein</fullName>
    </submittedName>
</protein>
<evidence type="ECO:0000259" key="2">
    <source>
        <dbReference type="Pfam" id="PF13649"/>
    </source>
</evidence>
<evidence type="ECO:0000313" key="3">
    <source>
        <dbReference type="EMBL" id="SFK92366.1"/>
    </source>
</evidence>
<dbReference type="CDD" id="cd02440">
    <property type="entry name" value="AdoMet_MTases"/>
    <property type="match status" value="1"/>
</dbReference>
<dbReference type="RefSeq" id="WP_091517102.1">
    <property type="nucleotide sequence ID" value="NZ_CBDQZW010000077.1"/>
</dbReference>